<dbReference type="PANTHER" id="PTHR11207:SF0">
    <property type="entry name" value="RIBONUCLEASE 3"/>
    <property type="match status" value="1"/>
</dbReference>
<dbReference type="PROSITE" id="PS50142">
    <property type="entry name" value="RNASE_3_2"/>
    <property type="match status" value="1"/>
</dbReference>
<dbReference type="InterPro" id="IPR011907">
    <property type="entry name" value="RNase_III"/>
</dbReference>
<dbReference type="HAMAP" id="MF_00104">
    <property type="entry name" value="RNase_III"/>
    <property type="match status" value="1"/>
</dbReference>
<dbReference type="Gene3D" id="3.30.160.20">
    <property type="match status" value="1"/>
</dbReference>
<dbReference type="Pfam" id="PF14622">
    <property type="entry name" value="Ribonucleas_3_3"/>
    <property type="match status" value="1"/>
</dbReference>
<protein>
    <recommendedName>
        <fullName evidence="3">ribonuclease III</fullName>
        <ecNumber evidence="3">3.1.26.3</ecNumber>
    </recommendedName>
</protein>
<comment type="catalytic activity">
    <reaction evidence="1">
        <text>Endonucleolytic cleavage to 5'-phosphomonoester.</text>
        <dbReference type="EC" id="3.1.26.3"/>
    </reaction>
</comment>
<evidence type="ECO:0000259" key="9">
    <source>
        <dbReference type="PROSITE" id="PS50142"/>
    </source>
</evidence>
<evidence type="ECO:0000259" key="8">
    <source>
        <dbReference type="PROSITE" id="PS50137"/>
    </source>
</evidence>
<keyword evidence="7" id="KW-0694">RNA-binding</keyword>
<gene>
    <name evidence="10" type="ORF">UFOPK2658_01979</name>
    <name evidence="11" type="ORF">UFOPK3304_01661</name>
    <name evidence="12" type="ORF">UFOPK4134_01422</name>
</gene>
<dbReference type="SUPFAM" id="SSF54768">
    <property type="entry name" value="dsRNA-binding domain-like"/>
    <property type="match status" value="1"/>
</dbReference>
<evidence type="ECO:0000256" key="3">
    <source>
        <dbReference type="ARBA" id="ARBA00012177"/>
    </source>
</evidence>
<dbReference type="GO" id="GO:0004525">
    <property type="term" value="F:ribonuclease III activity"/>
    <property type="evidence" value="ECO:0007669"/>
    <property type="project" value="UniProtKB-EC"/>
</dbReference>
<dbReference type="GO" id="GO:0003725">
    <property type="term" value="F:double-stranded RNA binding"/>
    <property type="evidence" value="ECO:0007669"/>
    <property type="project" value="TreeGrafter"/>
</dbReference>
<dbReference type="CDD" id="cd00593">
    <property type="entry name" value="RIBOc"/>
    <property type="match status" value="1"/>
</dbReference>
<dbReference type="Gene3D" id="1.10.1520.10">
    <property type="entry name" value="Ribonuclease III domain"/>
    <property type="match status" value="1"/>
</dbReference>
<evidence type="ECO:0000256" key="6">
    <source>
        <dbReference type="ARBA" id="ARBA00022801"/>
    </source>
</evidence>
<dbReference type="InterPro" id="IPR036389">
    <property type="entry name" value="RNase_III_sf"/>
</dbReference>
<evidence type="ECO:0000313" key="12">
    <source>
        <dbReference type="EMBL" id="CAB5035099.1"/>
    </source>
</evidence>
<feature type="domain" description="RNase III" evidence="9">
    <location>
        <begin position="41"/>
        <end position="163"/>
    </location>
</feature>
<dbReference type="PANTHER" id="PTHR11207">
    <property type="entry name" value="RIBONUCLEASE III"/>
    <property type="match status" value="1"/>
</dbReference>
<dbReference type="AlphaFoldDB" id="A0A6J6SMH1"/>
<keyword evidence="4" id="KW-0540">Nuclease</keyword>
<keyword evidence="6" id="KW-0378">Hydrolase</keyword>
<dbReference type="EMBL" id="CAEZYH010000160">
    <property type="protein sequence ID" value="CAB4735797.1"/>
    <property type="molecule type" value="Genomic_DNA"/>
</dbReference>
<dbReference type="FunFam" id="1.10.1520.10:FF:000001">
    <property type="entry name" value="Ribonuclease 3"/>
    <property type="match status" value="1"/>
</dbReference>
<dbReference type="EMBL" id="CAFBPS010000130">
    <property type="protein sequence ID" value="CAB5035099.1"/>
    <property type="molecule type" value="Genomic_DNA"/>
</dbReference>
<evidence type="ECO:0000256" key="1">
    <source>
        <dbReference type="ARBA" id="ARBA00000109"/>
    </source>
</evidence>
<evidence type="ECO:0000313" key="11">
    <source>
        <dbReference type="EMBL" id="CAB4881195.1"/>
    </source>
</evidence>
<dbReference type="PROSITE" id="PS50137">
    <property type="entry name" value="DS_RBD"/>
    <property type="match status" value="1"/>
</dbReference>
<evidence type="ECO:0000256" key="5">
    <source>
        <dbReference type="ARBA" id="ARBA00022759"/>
    </source>
</evidence>
<dbReference type="NCBIfam" id="TIGR02191">
    <property type="entry name" value="RNaseIII"/>
    <property type="match status" value="1"/>
</dbReference>
<evidence type="ECO:0000256" key="4">
    <source>
        <dbReference type="ARBA" id="ARBA00022722"/>
    </source>
</evidence>
<dbReference type="GO" id="GO:0006364">
    <property type="term" value="P:rRNA processing"/>
    <property type="evidence" value="ECO:0007669"/>
    <property type="project" value="InterPro"/>
</dbReference>
<dbReference type="PROSITE" id="PS00517">
    <property type="entry name" value="RNASE_3_1"/>
    <property type="match status" value="1"/>
</dbReference>
<feature type="domain" description="DRBM" evidence="8">
    <location>
        <begin position="190"/>
        <end position="258"/>
    </location>
</feature>
<comment type="similarity">
    <text evidence="2">Belongs to the ribonuclease III family.</text>
</comment>
<proteinExistence type="inferred from homology"/>
<organism evidence="10">
    <name type="scientific">freshwater metagenome</name>
    <dbReference type="NCBI Taxonomy" id="449393"/>
    <lineage>
        <taxon>unclassified sequences</taxon>
        <taxon>metagenomes</taxon>
        <taxon>ecological metagenomes</taxon>
    </lineage>
</organism>
<dbReference type="EC" id="3.1.26.3" evidence="3"/>
<dbReference type="Pfam" id="PF00035">
    <property type="entry name" value="dsrm"/>
    <property type="match status" value="1"/>
</dbReference>
<name>A0A6J6SMH1_9ZZZZ</name>
<keyword evidence="5" id="KW-0255">Endonuclease</keyword>
<evidence type="ECO:0000313" key="10">
    <source>
        <dbReference type="EMBL" id="CAB4735797.1"/>
    </source>
</evidence>
<evidence type="ECO:0000256" key="7">
    <source>
        <dbReference type="ARBA" id="ARBA00022884"/>
    </source>
</evidence>
<evidence type="ECO:0000256" key="2">
    <source>
        <dbReference type="ARBA" id="ARBA00010183"/>
    </source>
</evidence>
<sequence>MAGFAASRKFLNKFKPKTTRRERREKRSEFSGGDIEVWTRENADHAFINTSLLRQARSHRSWCAEHPGNPSNERLEFLGDAILQWTITDRIYQAHPTMNEGELTDLRKSLVNAETLADIAREVHLGQWIQLGAGELSAGGQKKSSILADALEAFIGALYLDGGPDKARAFVIKIMGDRIMSQADRLDEFDARSHLIRVCVREYSRPPVVEIEQTGAAHEPTFTAKVIVNGVEVGCENGRTKKAAAQAASTMALSVLHARGVDIGRA</sequence>
<accession>A0A6J6SMH1</accession>
<dbReference type="SMART" id="SM00358">
    <property type="entry name" value="DSRM"/>
    <property type="match status" value="1"/>
</dbReference>
<dbReference type="InterPro" id="IPR000999">
    <property type="entry name" value="RNase_III_dom"/>
</dbReference>
<dbReference type="GO" id="GO:0010468">
    <property type="term" value="P:regulation of gene expression"/>
    <property type="evidence" value="ECO:0007669"/>
    <property type="project" value="TreeGrafter"/>
</dbReference>
<dbReference type="SUPFAM" id="SSF69065">
    <property type="entry name" value="RNase III domain-like"/>
    <property type="match status" value="1"/>
</dbReference>
<reference evidence="10" key="1">
    <citation type="submission" date="2020-05" db="EMBL/GenBank/DDBJ databases">
        <authorList>
            <person name="Chiriac C."/>
            <person name="Salcher M."/>
            <person name="Ghai R."/>
            <person name="Kavagutti S V."/>
        </authorList>
    </citation>
    <scope>NUCLEOTIDE SEQUENCE</scope>
</reference>
<dbReference type="SMART" id="SM00535">
    <property type="entry name" value="RIBOc"/>
    <property type="match status" value="1"/>
</dbReference>
<dbReference type="InterPro" id="IPR014720">
    <property type="entry name" value="dsRBD_dom"/>
</dbReference>
<dbReference type="EMBL" id="CAFBLJ010000126">
    <property type="protein sequence ID" value="CAB4881195.1"/>
    <property type="molecule type" value="Genomic_DNA"/>
</dbReference>